<dbReference type="AlphaFoldDB" id="A0A183EP58"/>
<reference evidence="4" key="1">
    <citation type="submission" date="2016-06" db="UniProtKB">
        <authorList>
            <consortium name="WormBaseParasite"/>
        </authorList>
    </citation>
    <scope>IDENTIFICATION</scope>
</reference>
<sequence length="84" mass="8912">MIESQFYPDANRVENWPSSSTSAPMPSGDRVIQLTSPSAAFMTLRAQSVGTESSSSLVTCTPAGVSLSQVNSSDSRLSCDHMLI</sequence>
<evidence type="ECO:0000313" key="4">
    <source>
        <dbReference type="WBParaSite" id="GPUH_0002277601-mRNA-1"/>
    </source>
</evidence>
<dbReference type="Proteomes" id="UP000271098">
    <property type="component" value="Unassembled WGS sequence"/>
</dbReference>
<dbReference type="WBParaSite" id="GPUH_0002277601-mRNA-1">
    <property type="protein sequence ID" value="GPUH_0002277601-mRNA-1"/>
    <property type="gene ID" value="GPUH_0002277601"/>
</dbReference>
<protein>
    <submittedName>
        <fullName evidence="2 4">Uncharacterized protein</fullName>
    </submittedName>
</protein>
<organism evidence="4">
    <name type="scientific">Gongylonema pulchrum</name>
    <dbReference type="NCBI Taxonomy" id="637853"/>
    <lineage>
        <taxon>Eukaryota</taxon>
        <taxon>Metazoa</taxon>
        <taxon>Ecdysozoa</taxon>
        <taxon>Nematoda</taxon>
        <taxon>Chromadorea</taxon>
        <taxon>Rhabditida</taxon>
        <taxon>Spirurina</taxon>
        <taxon>Spiruromorpha</taxon>
        <taxon>Spiruroidea</taxon>
        <taxon>Gongylonematidae</taxon>
        <taxon>Gongylonema</taxon>
    </lineage>
</organism>
<evidence type="ECO:0000313" key="2">
    <source>
        <dbReference type="EMBL" id="VDN40490.1"/>
    </source>
</evidence>
<proteinExistence type="predicted"/>
<accession>A0A183EP58</accession>
<evidence type="ECO:0000256" key="1">
    <source>
        <dbReference type="SAM" id="MobiDB-lite"/>
    </source>
</evidence>
<keyword evidence="3" id="KW-1185">Reference proteome</keyword>
<reference evidence="2 3" key="2">
    <citation type="submission" date="2018-11" db="EMBL/GenBank/DDBJ databases">
        <authorList>
            <consortium name="Pathogen Informatics"/>
        </authorList>
    </citation>
    <scope>NUCLEOTIDE SEQUENCE [LARGE SCALE GENOMIC DNA]</scope>
</reference>
<name>A0A183EP58_9BILA</name>
<gene>
    <name evidence="2" type="ORF">GPUH_LOCUS22750</name>
</gene>
<evidence type="ECO:0000313" key="3">
    <source>
        <dbReference type="Proteomes" id="UP000271098"/>
    </source>
</evidence>
<feature type="region of interest" description="Disordered" evidence="1">
    <location>
        <begin position="1"/>
        <end position="28"/>
    </location>
</feature>
<dbReference type="EMBL" id="UYRT01095868">
    <property type="protein sequence ID" value="VDN40490.1"/>
    <property type="molecule type" value="Genomic_DNA"/>
</dbReference>